<evidence type="ECO:0000313" key="2">
    <source>
        <dbReference type="EMBL" id="KKL93142.1"/>
    </source>
</evidence>
<reference evidence="2" key="1">
    <citation type="journal article" date="2015" name="Nature">
        <title>Complex archaea that bridge the gap between prokaryotes and eukaryotes.</title>
        <authorList>
            <person name="Spang A."/>
            <person name="Saw J.H."/>
            <person name="Jorgensen S.L."/>
            <person name="Zaremba-Niedzwiedzka K."/>
            <person name="Martijn J."/>
            <person name="Lind A.E."/>
            <person name="van Eijk R."/>
            <person name="Schleper C."/>
            <person name="Guy L."/>
            <person name="Ettema T.J."/>
        </authorList>
    </citation>
    <scope>NUCLEOTIDE SEQUENCE</scope>
</reference>
<keyword evidence="1" id="KW-1133">Transmembrane helix</keyword>
<keyword evidence="1" id="KW-0472">Membrane</keyword>
<sequence>MNKVAIKGLASLLNLSLWLWLMHKILSAVSASEATWMLFYIFCITSLVGALITMACGADD</sequence>
<dbReference type="AlphaFoldDB" id="A0A0F9J1R4"/>
<name>A0A0F9J1R4_9ZZZZ</name>
<dbReference type="EMBL" id="LAZR01019273">
    <property type="protein sequence ID" value="KKL93142.1"/>
    <property type="molecule type" value="Genomic_DNA"/>
</dbReference>
<keyword evidence="1" id="KW-0812">Transmembrane</keyword>
<proteinExistence type="predicted"/>
<accession>A0A0F9J1R4</accession>
<gene>
    <name evidence="2" type="ORF">LCGC14_1877690</name>
</gene>
<comment type="caution">
    <text evidence="2">The sequence shown here is derived from an EMBL/GenBank/DDBJ whole genome shotgun (WGS) entry which is preliminary data.</text>
</comment>
<evidence type="ECO:0000256" key="1">
    <source>
        <dbReference type="SAM" id="Phobius"/>
    </source>
</evidence>
<organism evidence="2">
    <name type="scientific">marine sediment metagenome</name>
    <dbReference type="NCBI Taxonomy" id="412755"/>
    <lineage>
        <taxon>unclassified sequences</taxon>
        <taxon>metagenomes</taxon>
        <taxon>ecological metagenomes</taxon>
    </lineage>
</organism>
<feature type="transmembrane region" description="Helical" evidence="1">
    <location>
        <begin position="37"/>
        <end position="58"/>
    </location>
</feature>
<protein>
    <submittedName>
        <fullName evidence="2">Uncharacterized protein</fullName>
    </submittedName>
</protein>